<gene>
    <name evidence="2" type="ORF">COV24_01215</name>
</gene>
<dbReference type="Gene3D" id="3.40.1440.10">
    <property type="entry name" value="GIY-YIG endonuclease"/>
    <property type="match status" value="1"/>
</dbReference>
<dbReference type="InterPro" id="IPR000305">
    <property type="entry name" value="GIY-YIG_endonuc"/>
</dbReference>
<name>A0A2H0RBL0_UNCKA</name>
<organism evidence="2 3">
    <name type="scientific">candidate division WWE3 bacterium CG10_big_fil_rev_8_21_14_0_10_32_10</name>
    <dbReference type="NCBI Taxonomy" id="1975090"/>
    <lineage>
        <taxon>Bacteria</taxon>
        <taxon>Katanobacteria</taxon>
    </lineage>
</organism>
<feature type="domain" description="GIY-YIG" evidence="1">
    <location>
        <begin position="1"/>
        <end position="58"/>
    </location>
</feature>
<protein>
    <submittedName>
        <fullName evidence="2">Nuclease</fullName>
    </submittedName>
</protein>
<dbReference type="Pfam" id="PF01541">
    <property type="entry name" value="GIY-YIG"/>
    <property type="match status" value="1"/>
</dbReference>
<comment type="caution">
    <text evidence="2">The sequence shown here is derived from an EMBL/GenBank/DDBJ whole genome shotgun (WGS) entry which is preliminary data.</text>
</comment>
<dbReference type="PROSITE" id="PS50164">
    <property type="entry name" value="GIY_YIG"/>
    <property type="match status" value="1"/>
</dbReference>
<dbReference type="InterPro" id="IPR035901">
    <property type="entry name" value="GIY-YIG_endonuc_sf"/>
</dbReference>
<accession>A0A2H0RBL0</accession>
<dbReference type="EMBL" id="PCXU01000012">
    <property type="protein sequence ID" value="PIR43756.1"/>
    <property type="molecule type" value="Genomic_DNA"/>
</dbReference>
<evidence type="ECO:0000313" key="2">
    <source>
        <dbReference type="EMBL" id="PIR43756.1"/>
    </source>
</evidence>
<dbReference type="AlphaFoldDB" id="A0A2H0RBL0"/>
<dbReference type="SUPFAM" id="SSF82771">
    <property type="entry name" value="GIY-YIG endonuclease"/>
    <property type="match status" value="1"/>
</dbReference>
<evidence type="ECO:0000259" key="1">
    <source>
        <dbReference type="PROSITE" id="PS50164"/>
    </source>
</evidence>
<evidence type="ECO:0000313" key="3">
    <source>
        <dbReference type="Proteomes" id="UP000230214"/>
    </source>
</evidence>
<reference evidence="2 3" key="1">
    <citation type="submission" date="2017-09" db="EMBL/GenBank/DDBJ databases">
        <title>Depth-based differentiation of microbial function through sediment-hosted aquifers and enrichment of novel symbionts in the deep terrestrial subsurface.</title>
        <authorList>
            <person name="Probst A.J."/>
            <person name="Ladd B."/>
            <person name="Jarett J.K."/>
            <person name="Geller-Mcgrath D.E."/>
            <person name="Sieber C.M."/>
            <person name="Emerson J.B."/>
            <person name="Anantharaman K."/>
            <person name="Thomas B.C."/>
            <person name="Malmstrom R."/>
            <person name="Stieglmeier M."/>
            <person name="Klingl A."/>
            <person name="Woyke T."/>
            <person name="Ryan C.M."/>
            <person name="Banfield J.F."/>
        </authorList>
    </citation>
    <scope>NUCLEOTIDE SEQUENCE [LARGE SCALE GENOMIC DNA]</scope>
    <source>
        <strain evidence="2">CG10_big_fil_rev_8_21_14_0_10_32_10</strain>
    </source>
</reference>
<sequence>MYFVYILQSLKDGTYYIGYTGKNPEDRLTEHNKGKSRYTKGHIPYKLTKYILVLKKRS</sequence>
<proteinExistence type="predicted"/>
<dbReference type="Proteomes" id="UP000230214">
    <property type="component" value="Unassembled WGS sequence"/>
</dbReference>